<protein>
    <submittedName>
        <fullName evidence="1">Uncharacterized protein</fullName>
    </submittedName>
</protein>
<reference evidence="1 2" key="1">
    <citation type="submission" date="2018-11" db="EMBL/GenBank/DDBJ databases">
        <title>Genome sequences of Natronomonas sp. CBA1133.</title>
        <authorList>
            <person name="Roh S.W."/>
            <person name="Cha I.-T."/>
        </authorList>
    </citation>
    <scope>NUCLEOTIDE SEQUENCE [LARGE SCALE GENOMIC DNA]</scope>
    <source>
        <strain evidence="1 2">CBA1133</strain>
    </source>
</reference>
<name>A0AAJ4UUL8_9EURY</name>
<gene>
    <name evidence="1" type="ORF">Nmn1133_13275</name>
</gene>
<dbReference type="RefSeq" id="WP_123124711.1">
    <property type="nucleotide sequence ID" value="NZ_RJJC01000002.1"/>
</dbReference>
<keyword evidence="2" id="KW-1185">Reference proteome</keyword>
<dbReference type="Proteomes" id="UP000270581">
    <property type="component" value="Unassembled WGS sequence"/>
</dbReference>
<evidence type="ECO:0000313" key="1">
    <source>
        <dbReference type="EMBL" id="RNJ22604.1"/>
    </source>
</evidence>
<comment type="caution">
    <text evidence="1">The sequence shown here is derived from an EMBL/GenBank/DDBJ whole genome shotgun (WGS) entry which is preliminary data.</text>
</comment>
<accession>A0AAJ4UUL8</accession>
<evidence type="ECO:0000313" key="2">
    <source>
        <dbReference type="Proteomes" id="UP000270581"/>
    </source>
</evidence>
<proteinExistence type="predicted"/>
<dbReference type="Gene3D" id="1.10.150.20">
    <property type="entry name" value="5' to 3' exonuclease, C-terminal subdomain"/>
    <property type="match status" value="1"/>
</dbReference>
<dbReference type="AlphaFoldDB" id="A0AAJ4UUL8"/>
<organism evidence="1 2">
    <name type="scientific">Halosegnis longus</name>
    <dbReference type="NCBI Taxonomy" id="2216012"/>
    <lineage>
        <taxon>Archaea</taxon>
        <taxon>Methanobacteriati</taxon>
        <taxon>Methanobacteriota</taxon>
        <taxon>Stenosarchaea group</taxon>
        <taxon>Halobacteria</taxon>
        <taxon>Halobacteriales</taxon>
        <taxon>Natronomonadaceae</taxon>
        <taxon>Halosegnis</taxon>
    </lineage>
</organism>
<sequence>MKDDVQRLKQYGINDEAILKALTMKYGKSVEPSLLDVPAVTLVRAGLLISHGIEDPRSLAAADPDDVADTDVGSKSFAKAIIEAAAIVYDDSPTLNTLRKKTDADDQSIITTLRPLIAVGIPRAKQPVTWQRF</sequence>
<dbReference type="EMBL" id="RJJC01000002">
    <property type="protein sequence ID" value="RNJ22604.1"/>
    <property type="molecule type" value="Genomic_DNA"/>
</dbReference>